<evidence type="ECO:0000256" key="7">
    <source>
        <dbReference type="SAM" id="MobiDB-lite"/>
    </source>
</evidence>
<accession>A0AA48IGH5</accession>
<proteinExistence type="inferred from homology"/>
<dbReference type="PANTHER" id="PTHR33567">
    <property type="entry name" value="CHROMATE ION TRANSPORTER (EUROFUNG)"/>
    <property type="match status" value="1"/>
</dbReference>
<name>A0AA48IGH5_9TREE</name>
<dbReference type="GO" id="GO:0005886">
    <property type="term" value="C:plasma membrane"/>
    <property type="evidence" value="ECO:0007669"/>
    <property type="project" value="UniProtKB-SubCell"/>
</dbReference>
<reference evidence="9" key="1">
    <citation type="journal article" date="2023" name="BMC Genomics">
        <title>Chromosome-level genome assemblies of Cutaneotrichosporon spp. (Trichosporonales, Basidiomycota) reveal imbalanced evolution between nucleotide sequences and chromosome synteny.</title>
        <authorList>
            <person name="Kobayashi Y."/>
            <person name="Kayamori A."/>
            <person name="Aoki K."/>
            <person name="Shiwa Y."/>
            <person name="Matsutani M."/>
            <person name="Fujita N."/>
            <person name="Sugita T."/>
            <person name="Iwasaki W."/>
            <person name="Tanaka N."/>
            <person name="Takashima M."/>
        </authorList>
    </citation>
    <scope>NUCLEOTIDE SEQUENCE</scope>
    <source>
        <strain evidence="9">HIS019</strain>
    </source>
</reference>
<evidence type="ECO:0000256" key="6">
    <source>
        <dbReference type="ARBA" id="ARBA00023136"/>
    </source>
</evidence>
<dbReference type="RefSeq" id="XP_060455354.1">
    <property type="nucleotide sequence ID" value="XM_060598574.1"/>
</dbReference>
<keyword evidence="10" id="KW-1185">Reference proteome</keyword>
<dbReference type="PIRSF" id="PIRSF004810">
    <property type="entry name" value="ChrA"/>
    <property type="match status" value="1"/>
</dbReference>
<dbReference type="Proteomes" id="UP001233271">
    <property type="component" value="Chromosome 3"/>
</dbReference>
<dbReference type="EMBL" id="AP028214">
    <property type="protein sequence ID" value="BEI90088.1"/>
    <property type="molecule type" value="Genomic_DNA"/>
</dbReference>
<dbReference type="AlphaFoldDB" id="A0AA48IGH5"/>
<evidence type="ECO:0008006" key="11">
    <source>
        <dbReference type="Google" id="ProtNLM"/>
    </source>
</evidence>
<keyword evidence="3" id="KW-1003">Cell membrane</keyword>
<evidence type="ECO:0000256" key="2">
    <source>
        <dbReference type="ARBA" id="ARBA00005262"/>
    </source>
</evidence>
<evidence type="ECO:0000256" key="8">
    <source>
        <dbReference type="SAM" id="Phobius"/>
    </source>
</evidence>
<keyword evidence="4 8" id="KW-0812">Transmembrane</keyword>
<gene>
    <name evidence="9" type="ORF">CcaverHIS019_0301580</name>
</gene>
<comment type="similarity">
    <text evidence="2">Belongs to the chromate ion transporter (CHR) (TC 2.A.51) family.</text>
</comment>
<organism evidence="9 10">
    <name type="scientific">Cutaneotrichosporon cavernicola</name>
    <dbReference type="NCBI Taxonomy" id="279322"/>
    <lineage>
        <taxon>Eukaryota</taxon>
        <taxon>Fungi</taxon>
        <taxon>Dikarya</taxon>
        <taxon>Basidiomycota</taxon>
        <taxon>Agaricomycotina</taxon>
        <taxon>Tremellomycetes</taxon>
        <taxon>Trichosporonales</taxon>
        <taxon>Trichosporonaceae</taxon>
        <taxon>Cutaneotrichosporon</taxon>
    </lineage>
</organism>
<evidence type="ECO:0000256" key="5">
    <source>
        <dbReference type="ARBA" id="ARBA00022989"/>
    </source>
</evidence>
<feature type="transmembrane region" description="Helical" evidence="8">
    <location>
        <begin position="199"/>
        <end position="222"/>
    </location>
</feature>
<feature type="transmembrane region" description="Helical" evidence="8">
    <location>
        <begin position="270"/>
        <end position="294"/>
    </location>
</feature>
<feature type="transmembrane region" description="Helical" evidence="8">
    <location>
        <begin position="165"/>
        <end position="187"/>
    </location>
</feature>
<keyword evidence="6 8" id="KW-0472">Membrane</keyword>
<evidence type="ECO:0000256" key="4">
    <source>
        <dbReference type="ARBA" id="ARBA00022692"/>
    </source>
</evidence>
<evidence type="ECO:0000313" key="9">
    <source>
        <dbReference type="EMBL" id="BEI90088.1"/>
    </source>
</evidence>
<dbReference type="PANTHER" id="PTHR33567:SF3">
    <property type="entry name" value="CHROMATE ION TRANSPORTER (EUROFUNG)"/>
    <property type="match status" value="1"/>
</dbReference>
<evidence type="ECO:0000313" key="10">
    <source>
        <dbReference type="Proteomes" id="UP001233271"/>
    </source>
</evidence>
<feature type="region of interest" description="Disordered" evidence="7">
    <location>
        <begin position="79"/>
        <end position="111"/>
    </location>
</feature>
<feature type="transmembrane region" description="Helical" evidence="8">
    <location>
        <begin position="330"/>
        <end position="349"/>
    </location>
</feature>
<comment type="subcellular location">
    <subcellularLocation>
        <location evidence="1">Cell membrane</location>
        <topology evidence="1">Multi-pass membrane protein</topology>
    </subcellularLocation>
</comment>
<evidence type="ECO:0000256" key="1">
    <source>
        <dbReference type="ARBA" id="ARBA00004651"/>
    </source>
</evidence>
<evidence type="ECO:0000256" key="3">
    <source>
        <dbReference type="ARBA" id="ARBA00022475"/>
    </source>
</evidence>
<keyword evidence="5 8" id="KW-1133">Transmembrane helix</keyword>
<dbReference type="GeneID" id="85493959"/>
<dbReference type="KEGG" id="ccac:CcaHIS019_0301580"/>
<sequence length="355" mass="37870">MLASIWAVLKAYWDLGFTSFGGPGVHVVLLRKRFVNKLNWVDQVTFLDLFALGNALPGPGSTQLAFSIAVVAQDTPTDERRVSAPSVPSVQNEPPECESESGHRPSPRSIEAAAEETNRLRVVSTPVAIALLLGFVLFLTTPLATRAGLQNADRTVPRALDFFSNMVVAGTIIFGGGPVVIPLLRDYVVVEGWVTDRDFLLIFAILQAFPGPNFNFAVALGALAVGHNRGLGAFLGYVGIFGPGILLKLALLPLYANWRERAVARSVIRGLNAAASGLVFTAVWQLFLVGYVYVAADGESRQAVSGPLTADPFWAVVATGSFLACRNYKAPPWLAVGGGAVAGLCWYGVHVKNHG</sequence>
<protein>
    <recommendedName>
        <fullName evidence="11">Chromate transporter</fullName>
    </recommendedName>
</protein>
<feature type="transmembrane region" description="Helical" evidence="8">
    <location>
        <begin position="127"/>
        <end position="145"/>
    </location>
</feature>
<feature type="transmembrane region" description="Helical" evidence="8">
    <location>
        <begin position="234"/>
        <end position="258"/>
    </location>
</feature>
<dbReference type="Pfam" id="PF02417">
    <property type="entry name" value="Chromate_transp"/>
    <property type="match status" value="2"/>
</dbReference>
<dbReference type="GO" id="GO:0015109">
    <property type="term" value="F:chromate transmembrane transporter activity"/>
    <property type="evidence" value="ECO:0007669"/>
    <property type="project" value="InterPro"/>
</dbReference>
<dbReference type="InterPro" id="IPR003370">
    <property type="entry name" value="Chromate_transpt"/>
</dbReference>
<dbReference type="InterPro" id="IPR014047">
    <property type="entry name" value="Chr_Tranpt_l_chain"/>
</dbReference>